<organism evidence="4 5">
    <name type="scientific">Ancylostoma duodenale</name>
    <dbReference type="NCBI Taxonomy" id="51022"/>
    <lineage>
        <taxon>Eukaryota</taxon>
        <taxon>Metazoa</taxon>
        <taxon>Ecdysozoa</taxon>
        <taxon>Nematoda</taxon>
        <taxon>Chromadorea</taxon>
        <taxon>Rhabditida</taxon>
        <taxon>Rhabditina</taxon>
        <taxon>Rhabditomorpha</taxon>
        <taxon>Strongyloidea</taxon>
        <taxon>Ancylostomatidae</taxon>
        <taxon>Ancylostomatinae</taxon>
        <taxon>Ancylostoma</taxon>
    </lineage>
</organism>
<dbReference type="PROSITE" id="PS01180">
    <property type="entry name" value="CUB"/>
    <property type="match status" value="1"/>
</dbReference>
<feature type="domain" description="CUB" evidence="3">
    <location>
        <begin position="77"/>
        <end position="198"/>
    </location>
</feature>
<dbReference type="InterPro" id="IPR000859">
    <property type="entry name" value="CUB_dom"/>
</dbReference>
<accession>A0A0C2DH86</accession>
<name>A0A0C2DH86_9BILA</name>
<keyword evidence="5" id="KW-1185">Reference proteome</keyword>
<reference evidence="4 5" key="1">
    <citation type="submission" date="2013-12" db="EMBL/GenBank/DDBJ databases">
        <title>Draft genome of the parsitic nematode Ancylostoma duodenale.</title>
        <authorList>
            <person name="Mitreva M."/>
        </authorList>
    </citation>
    <scope>NUCLEOTIDE SEQUENCE [LARGE SCALE GENOMIC DNA]</scope>
    <source>
        <strain evidence="4 5">Zhejiang</strain>
    </source>
</reference>
<sequence length="203" mass="22683">MISPMCQQGEIVRNPVITFAYFEKGVSRDEAKQEKCRSDERAVQCEYQGFPNPKNCSTCVCPSGYGGRACGDKPGKCGQYVTASDKWQKMEESIQSPYNSSRYVTCTSWIRAAPGTKIEVKIHSISDGLNVYACAYAGVEIKTQDDQRLTGYRFCSKDDKKVKTLKSNLTLVPIITYSGITIPLNVTLRYRRGTFTRVPINNA</sequence>
<protein>
    <recommendedName>
        <fullName evidence="3">CUB domain-containing protein</fullName>
    </recommendedName>
</protein>
<evidence type="ECO:0000259" key="3">
    <source>
        <dbReference type="PROSITE" id="PS01180"/>
    </source>
</evidence>
<dbReference type="OrthoDB" id="291007at2759"/>
<evidence type="ECO:0000256" key="2">
    <source>
        <dbReference type="PROSITE-ProRule" id="PRU00059"/>
    </source>
</evidence>
<dbReference type="AlphaFoldDB" id="A0A0C2DH86"/>
<evidence type="ECO:0000256" key="1">
    <source>
        <dbReference type="ARBA" id="ARBA00023157"/>
    </source>
</evidence>
<dbReference type="Gene3D" id="2.60.120.290">
    <property type="entry name" value="Spermadhesin, CUB domain"/>
    <property type="match status" value="1"/>
</dbReference>
<dbReference type="EMBL" id="KN729805">
    <property type="protein sequence ID" value="KIH61817.1"/>
    <property type="molecule type" value="Genomic_DNA"/>
</dbReference>
<dbReference type="Proteomes" id="UP000054047">
    <property type="component" value="Unassembled WGS sequence"/>
</dbReference>
<evidence type="ECO:0000313" key="5">
    <source>
        <dbReference type="Proteomes" id="UP000054047"/>
    </source>
</evidence>
<keyword evidence="1" id="KW-1015">Disulfide bond</keyword>
<comment type="caution">
    <text evidence="2">Lacks conserved residue(s) required for the propagation of feature annotation.</text>
</comment>
<dbReference type="SUPFAM" id="SSF49854">
    <property type="entry name" value="Spermadhesin, CUB domain"/>
    <property type="match status" value="1"/>
</dbReference>
<gene>
    <name evidence="4" type="ORF">ANCDUO_07905</name>
</gene>
<dbReference type="InterPro" id="IPR035914">
    <property type="entry name" value="Sperma_CUB_dom_sf"/>
</dbReference>
<proteinExistence type="predicted"/>
<evidence type="ECO:0000313" key="4">
    <source>
        <dbReference type="EMBL" id="KIH61817.1"/>
    </source>
</evidence>